<evidence type="ECO:0000313" key="1">
    <source>
        <dbReference type="EMBL" id="OHX21762.1"/>
    </source>
</evidence>
<organism evidence="1 2">
    <name type="scientific">Chromobacterium sphagni</name>
    <dbReference type="NCBI Taxonomy" id="1903179"/>
    <lineage>
        <taxon>Bacteria</taxon>
        <taxon>Pseudomonadati</taxon>
        <taxon>Pseudomonadota</taxon>
        <taxon>Betaproteobacteria</taxon>
        <taxon>Neisseriales</taxon>
        <taxon>Chromobacteriaceae</taxon>
        <taxon>Chromobacterium</taxon>
    </lineage>
</organism>
<protein>
    <submittedName>
        <fullName evidence="1">Uncharacterized protein</fullName>
    </submittedName>
</protein>
<accession>A0ABX3CIA0</accession>
<name>A0ABX3CIA0_9NEIS</name>
<reference evidence="1 2" key="1">
    <citation type="submission" date="2016-09" db="EMBL/GenBank/DDBJ databases">
        <title>Chromobacterium muskegensis sp. nov., an insecticidal bacterium isolated from Sphagnum bogs.</title>
        <authorList>
            <person name="Sparks M.E."/>
            <person name="Blackburn M.B."/>
            <person name="Gundersen-Rindal D.E."/>
            <person name="Mitchell A."/>
            <person name="Farrar R."/>
            <person name="Kuhar D."/>
        </authorList>
    </citation>
    <scope>NUCLEOTIDE SEQUENCE [LARGE SCALE GENOMIC DNA]</scope>
    <source>
        <strain evidence="1 2">14B-1</strain>
    </source>
</reference>
<evidence type="ECO:0000313" key="2">
    <source>
        <dbReference type="Proteomes" id="UP000180280"/>
    </source>
</evidence>
<comment type="caution">
    <text evidence="1">The sequence shown here is derived from an EMBL/GenBank/DDBJ whole genome shotgun (WGS) entry which is preliminary data.</text>
</comment>
<gene>
    <name evidence="1" type="ORF">BI344_04450</name>
</gene>
<sequence>MLAAAAILAGCAAPKVKISANAETAMAFTAKVGSKRPFYTNLHRDFGPLTLYWLQDNRGEKTPVVSSNANYAVGQCVTLWRSSQDSYPKISAANRDCSTLKQQPRSVDT</sequence>
<keyword evidence="2" id="KW-1185">Reference proteome</keyword>
<dbReference type="Proteomes" id="UP000180280">
    <property type="component" value="Unassembled WGS sequence"/>
</dbReference>
<dbReference type="EMBL" id="MKCT01000001">
    <property type="protein sequence ID" value="OHX21762.1"/>
    <property type="molecule type" value="Genomic_DNA"/>
</dbReference>
<proteinExistence type="predicted"/>